<proteinExistence type="predicted"/>
<dbReference type="EMBL" id="BDGG01000002">
    <property type="protein sequence ID" value="GAU92927.1"/>
    <property type="molecule type" value="Genomic_DNA"/>
</dbReference>
<evidence type="ECO:0000313" key="2">
    <source>
        <dbReference type="Proteomes" id="UP000186922"/>
    </source>
</evidence>
<protein>
    <submittedName>
        <fullName evidence="1">Uncharacterized protein</fullName>
    </submittedName>
</protein>
<dbReference type="Proteomes" id="UP000186922">
    <property type="component" value="Unassembled WGS sequence"/>
</dbReference>
<evidence type="ECO:0000313" key="1">
    <source>
        <dbReference type="EMBL" id="GAU92927.1"/>
    </source>
</evidence>
<dbReference type="AlphaFoldDB" id="A0A1D1V009"/>
<name>A0A1D1V009_RAMVA</name>
<reference evidence="1 2" key="1">
    <citation type="journal article" date="2016" name="Nat. Commun.">
        <title>Extremotolerant tardigrade genome and improved radiotolerance of human cultured cells by tardigrade-unique protein.</title>
        <authorList>
            <person name="Hashimoto T."/>
            <person name="Horikawa D.D."/>
            <person name="Saito Y."/>
            <person name="Kuwahara H."/>
            <person name="Kozuka-Hata H."/>
            <person name="Shin-I T."/>
            <person name="Minakuchi Y."/>
            <person name="Ohishi K."/>
            <person name="Motoyama A."/>
            <person name="Aizu T."/>
            <person name="Enomoto A."/>
            <person name="Kondo K."/>
            <person name="Tanaka S."/>
            <person name="Hara Y."/>
            <person name="Koshikawa S."/>
            <person name="Sagara H."/>
            <person name="Miura T."/>
            <person name="Yokobori S."/>
            <person name="Miyagawa K."/>
            <person name="Suzuki Y."/>
            <person name="Kubo T."/>
            <person name="Oyama M."/>
            <person name="Kohara Y."/>
            <person name="Fujiyama A."/>
            <person name="Arakawa K."/>
            <person name="Katayama T."/>
            <person name="Toyoda A."/>
            <person name="Kunieda T."/>
        </authorList>
    </citation>
    <scope>NUCLEOTIDE SEQUENCE [LARGE SCALE GENOMIC DNA]</scope>
    <source>
        <strain evidence="1 2">YOKOZUNA-1</strain>
    </source>
</reference>
<gene>
    <name evidence="1" type="primary">RvY_04941</name>
    <name evidence="1" type="synonym">RvY_04941.2</name>
    <name evidence="1" type="ORF">RvY_04941-2</name>
</gene>
<keyword evidence="2" id="KW-1185">Reference proteome</keyword>
<comment type="caution">
    <text evidence="1">The sequence shown here is derived from an EMBL/GenBank/DDBJ whole genome shotgun (WGS) entry which is preliminary data.</text>
</comment>
<organism evidence="1 2">
    <name type="scientific">Ramazzottius varieornatus</name>
    <name type="common">Water bear</name>
    <name type="synonym">Tardigrade</name>
    <dbReference type="NCBI Taxonomy" id="947166"/>
    <lineage>
        <taxon>Eukaryota</taxon>
        <taxon>Metazoa</taxon>
        <taxon>Ecdysozoa</taxon>
        <taxon>Tardigrada</taxon>
        <taxon>Eutardigrada</taxon>
        <taxon>Parachela</taxon>
        <taxon>Hypsibioidea</taxon>
        <taxon>Ramazzottiidae</taxon>
        <taxon>Ramazzottius</taxon>
    </lineage>
</organism>
<accession>A0A1D1V009</accession>
<sequence length="134" mass="14786">MAIDGRDDLHSQYLKPPLHIYRSLLGYLETSLLSQVQLPQICLSNDRCCLVRGLSHFRGTHLRVRTIERGRTPVQSIGQYFILGTLQLGRVLLPAADDYANPVLEDLLGGLETQQINAGRTGALCFTGAAIARI</sequence>